<evidence type="ECO:0000259" key="10">
    <source>
        <dbReference type="PROSITE" id="PS50991"/>
    </source>
</evidence>
<dbReference type="InterPro" id="IPR013709">
    <property type="entry name" value="2-isopropylmalate_synth_dimer"/>
</dbReference>
<dbReference type="SUPFAM" id="SSF51569">
    <property type="entry name" value="Aldolase"/>
    <property type="match status" value="1"/>
</dbReference>
<evidence type="ECO:0000256" key="5">
    <source>
        <dbReference type="ARBA" id="ARBA00022679"/>
    </source>
</evidence>
<dbReference type="GO" id="GO:0009098">
    <property type="term" value="P:L-leucine biosynthetic process"/>
    <property type="evidence" value="ECO:0007669"/>
    <property type="project" value="InterPro"/>
</dbReference>
<dbReference type="Pfam" id="PF08502">
    <property type="entry name" value="LeuA_dimer"/>
    <property type="match status" value="1"/>
</dbReference>
<dbReference type="InterPro" id="IPR036230">
    <property type="entry name" value="LeuA_allosteric_dom_sf"/>
</dbReference>
<keyword evidence="12" id="KW-1185">Reference proteome</keyword>
<dbReference type="Gene3D" id="3.20.20.70">
    <property type="entry name" value="Aldolase class I"/>
    <property type="match status" value="1"/>
</dbReference>
<comment type="pathway">
    <text evidence="1">Amino-acid biosynthesis; L-isoleucine biosynthesis; 2-oxobutanoate from pyruvate: step 1/3.</text>
</comment>
<dbReference type="Gene3D" id="3.30.160.270">
    <property type="match status" value="1"/>
</dbReference>
<keyword evidence="4" id="KW-0412">Isoleucine biosynthesis</keyword>
<evidence type="ECO:0000256" key="8">
    <source>
        <dbReference type="NCBIfam" id="TIGR00977"/>
    </source>
</evidence>
<dbReference type="CDD" id="cd07941">
    <property type="entry name" value="DRE_TIM_LeuA3"/>
    <property type="match status" value="1"/>
</dbReference>
<evidence type="ECO:0000256" key="7">
    <source>
        <dbReference type="ARBA" id="ARBA00048263"/>
    </source>
</evidence>
<proteinExistence type="inferred from homology"/>
<dbReference type="InterPro" id="IPR054691">
    <property type="entry name" value="LeuA/HCS_post-cat"/>
</dbReference>
<name>A0A1M6XRX4_9BACT</name>
<protein>
    <recommendedName>
        <fullName evidence="8">Citramalate synthase</fullName>
        <ecNumber evidence="8">2.3.3.21</ecNumber>
    </recommendedName>
</protein>
<accession>A0A1M6XRX4</accession>
<dbReference type="PROSITE" id="PS50991">
    <property type="entry name" value="PYR_CT"/>
    <property type="match status" value="1"/>
</dbReference>
<dbReference type="Proteomes" id="UP000184275">
    <property type="component" value="Unassembled WGS sequence"/>
</dbReference>
<keyword evidence="6" id="KW-0100">Branched-chain amino acid biosynthesis</keyword>
<dbReference type="PANTHER" id="PTHR43538:SF1">
    <property type="entry name" value="(R)-CITRAMALATE SYNTHASE"/>
    <property type="match status" value="1"/>
</dbReference>
<keyword evidence="3" id="KW-0028">Amino-acid biosynthesis</keyword>
<dbReference type="GO" id="GO:0003852">
    <property type="term" value="F:2-isopropylmalate synthase activity"/>
    <property type="evidence" value="ECO:0007669"/>
    <property type="project" value="InterPro"/>
</dbReference>
<keyword evidence="5 9" id="KW-0808">Transferase</keyword>
<evidence type="ECO:0000313" key="11">
    <source>
        <dbReference type="EMBL" id="SHL08648.1"/>
    </source>
</evidence>
<dbReference type="RefSeq" id="WP_073305824.1">
    <property type="nucleotide sequence ID" value="NZ_FRAW01000034.1"/>
</dbReference>
<evidence type="ECO:0000256" key="4">
    <source>
        <dbReference type="ARBA" id="ARBA00022624"/>
    </source>
</evidence>
<reference evidence="12" key="1">
    <citation type="submission" date="2016-11" db="EMBL/GenBank/DDBJ databases">
        <authorList>
            <person name="Varghese N."/>
            <person name="Submissions S."/>
        </authorList>
    </citation>
    <scope>NUCLEOTIDE SEQUENCE [LARGE SCALE GENOMIC DNA]</scope>
    <source>
        <strain evidence="12">UWOS</strain>
    </source>
</reference>
<dbReference type="InterPro" id="IPR002034">
    <property type="entry name" value="AIPM/Hcit_synth_CS"/>
</dbReference>
<dbReference type="SUPFAM" id="SSF110921">
    <property type="entry name" value="2-isopropylmalate synthase LeuA, allosteric (dimerisation) domain"/>
    <property type="match status" value="1"/>
</dbReference>
<sequence length="528" mass="58307">MQDVFLYDTTLRDGNQDRKISLSLADKLQVAKLLDTFGFDYIEGGWPNPSNPTDVEFFKRIGEMQLNHAKVAAFGSTRRPKILAENDPLLQALVASGAPVKTIFGKSWDLHVTDVIRTTLEENLDMIESSIRFLQEHSEEVIYDAEHFFDGYKANPQYALETIKAATLGGADFIVLCDTNGGTMPWELQGIFEEVKKVTDVPLGIHAHNDSGVGVANSLVAVKSSAQMIQGVLNGYGERCGNADLTTIAADLVLKLQKNVYCGKNLKELRKVSLALDQIVNLPSDVHSPYVGDAAFAHKGGAHIDGVMKVSRSFEHVDPKLVGNNRVFVTSDQAGGSLVVEKIKELLHIEVDKKDPKVQNLLRLIKERENAGWHFDSAEASFEMLVYRTLGRFESPFSVENYRVIEDRSEQGVSVSQASVKLRVKDEISHQVAEGDGPVNALDAALRKALVPYYPYMKNVHLKDFKVRVLGSNVGSDAHVRVWSTFGDENGVWHVAGVSTNIIEASWFALVDGLSYKLYQESLKGSGK</sequence>
<evidence type="ECO:0000256" key="2">
    <source>
        <dbReference type="ARBA" id="ARBA00006154"/>
    </source>
</evidence>
<dbReference type="InterPro" id="IPR000891">
    <property type="entry name" value="PYR_CT"/>
</dbReference>
<gene>
    <name evidence="11" type="ORF">SAMN05720469_1347</name>
</gene>
<dbReference type="GO" id="GO:0009097">
    <property type="term" value="P:isoleucine biosynthetic process"/>
    <property type="evidence" value="ECO:0007669"/>
    <property type="project" value="UniProtKB-UniRule"/>
</dbReference>
<comment type="similarity">
    <text evidence="2 9">Belongs to the alpha-IPM synthase/homocitrate synthase family.</text>
</comment>
<dbReference type="Pfam" id="PF00682">
    <property type="entry name" value="HMGL-like"/>
    <property type="match status" value="1"/>
</dbReference>
<dbReference type="Pfam" id="PF22617">
    <property type="entry name" value="HCS_D2"/>
    <property type="match status" value="1"/>
</dbReference>
<evidence type="ECO:0000256" key="3">
    <source>
        <dbReference type="ARBA" id="ARBA00022605"/>
    </source>
</evidence>
<feature type="domain" description="Pyruvate carboxyltransferase" evidence="10">
    <location>
        <begin position="4"/>
        <end position="270"/>
    </location>
</feature>
<evidence type="ECO:0000256" key="6">
    <source>
        <dbReference type="ARBA" id="ARBA00023304"/>
    </source>
</evidence>
<comment type="catalytic activity">
    <reaction evidence="7">
        <text>pyruvate + acetyl-CoA + H2O = (3R)-citramalate + CoA + H(+)</text>
        <dbReference type="Rhea" id="RHEA:19045"/>
        <dbReference type="ChEBI" id="CHEBI:15361"/>
        <dbReference type="ChEBI" id="CHEBI:15377"/>
        <dbReference type="ChEBI" id="CHEBI:15378"/>
        <dbReference type="ChEBI" id="CHEBI:30934"/>
        <dbReference type="ChEBI" id="CHEBI:57287"/>
        <dbReference type="ChEBI" id="CHEBI:57288"/>
        <dbReference type="EC" id="2.3.3.21"/>
    </reaction>
</comment>
<dbReference type="PROSITE" id="PS00816">
    <property type="entry name" value="AIPM_HOMOCIT_SYNTH_2"/>
    <property type="match status" value="1"/>
</dbReference>
<evidence type="ECO:0000256" key="1">
    <source>
        <dbReference type="ARBA" id="ARBA00004743"/>
    </source>
</evidence>
<evidence type="ECO:0000256" key="9">
    <source>
        <dbReference type="RuleBase" id="RU003523"/>
    </source>
</evidence>
<dbReference type="EMBL" id="FRAW01000034">
    <property type="protein sequence ID" value="SHL08648.1"/>
    <property type="molecule type" value="Genomic_DNA"/>
</dbReference>
<dbReference type="PANTHER" id="PTHR43538">
    <property type="entry name" value="ALPHA-IPM SYNTHASE/HOMOCITRATE SYNTHASE"/>
    <property type="match status" value="1"/>
</dbReference>
<dbReference type="NCBIfam" id="TIGR00977">
    <property type="entry name" value="citramal_synth"/>
    <property type="match status" value="1"/>
</dbReference>
<dbReference type="PROSITE" id="PS00815">
    <property type="entry name" value="AIPM_HOMOCIT_SYNTH_1"/>
    <property type="match status" value="1"/>
</dbReference>
<dbReference type="GO" id="GO:0043714">
    <property type="term" value="F:(R)-citramalate synthase activity"/>
    <property type="evidence" value="ECO:0007669"/>
    <property type="project" value="UniProtKB-UniRule"/>
</dbReference>
<dbReference type="AlphaFoldDB" id="A0A1M6XRX4"/>
<dbReference type="UniPathway" id="UPA00047">
    <property type="reaction ID" value="UER00066"/>
</dbReference>
<dbReference type="EC" id="2.3.3.21" evidence="8"/>
<dbReference type="SMART" id="SM00917">
    <property type="entry name" value="LeuA_dimer"/>
    <property type="match status" value="1"/>
</dbReference>
<dbReference type="InterPro" id="IPR013785">
    <property type="entry name" value="Aldolase_TIM"/>
</dbReference>
<dbReference type="Gene3D" id="1.10.238.260">
    <property type="match status" value="1"/>
</dbReference>
<dbReference type="InterPro" id="IPR005675">
    <property type="entry name" value="Citramal_synthase"/>
</dbReference>
<organism evidence="11 12">
    <name type="scientific">Fibrobacter intestinalis</name>
    <dbReference type="NCBI Taxonomy" id="28122"/>
    <lineage>
        <taxon>Bacteria</taxon>
        <taxon>Pseudomonadati</taxon>
        <taxon>Fibrobacterota</taxon>
        <taxon>Fibrobacteria</taxon>
        <taxon>Fibrobacterales</taxon>
        <taxon>Fibrobacteraceae</taxon>
        <taxon>Fibrobacter</taxon>
    </lineage>
</organism>
<evidence type="ECO:0000313" key="12">
    <source>
        <dbReference type="Proteomes" id="UP000184275"/>
    </source>
</evidence>